<evidence type="ECO:0000256" key="1">
    <source>
        <dbReference type="ARBA" id="ARBA00003619"/>
    </source>
</evidence>
<evidence type="ECO:0000259" key="16">
    <source>
        <dbReference type="PROSITE" id="PS50021"/>
    </source>
</evidence>
<comment type="subcellular location">
    <subcellularLocation>
        <location evidence="3">Cytoplasm</location>
        <location evidence="3">Cytoskeleton</location>
    </subcellularLocation>
    <subcellularLocation>
        <location evidence="2">Endosome</location>
    </subcellularLocation>
    <subcellularLocation>
        <location evidence="14">Synapse</location>
    </subcellularLocation>
</comment>
<dbReference type="CDD" id="cd22222">
    <property type="entry name" value="HkD_Hook"/>
    <property type="match status" value="1"/>
</dbReference>
<comment type="function">
    <text evidence="1">Involved in endocytic trafficking by stabilizing organelles of the endocytic pathway. Probably acts as a cytoskeletal linker protein required to tether endosome vesicles to the cytoskeleton. Involved in modulation of endocytosis at stages required for down-regulation of membrane proteins that control synapse size. Not involved in synaptic vesicle recycling. Required in R7 cells for boss endocytosis into multivesicular bodies (MVBs). Has a role in regulating adult longevity.</text>
</comment>
<evidence type="ECO:0000256" key="2">
    <source>
        <dbReference type="ARBA" id="ARBA00004177"/>
    </source>
</evidence>
<keyword evidence="13" id="KW-0206">Cytoskeleton</keyword>
<keyword evidence="12 15" id="KW-0175">Coiled coil</keyword>
<evidence type="ECO:0000313" key="17">
    <source>
        <dbReference type="EMBL" id="CAD7078856.1"/>
    </source>
</evidence>
<feature type="coiled-coil region" evidence="15">
    <location>
        <begin position="532"/>
        <end position="559"/>
    </location>
</feature>
<evidence type="ECO:0000256" key="13">
    <source>
        <dbReference type="ARBA" id="ARBA00023212"/>
    </source>
</evidence>
<dbReference type="InterPro" id="IPR008636">
    <property type="entry name" value="Hook_C"/>
</dbReference>
<dbReference type="FunFam" id="1.10.418.10:FF:000024">
    <property type="entry name" value="Hook homolog 3 (Drosophila)"/>
    <property type="match status" value="1"/>
</dbReference>
<keyword evidence="8" id="KW-0254">Endocytosis</keyword>
<dbReference type="GO" id="GO:0008017">
    <property type="term" value="F:microtubule binding"/>
    <property type="evidence" value="ECO:0007669"/>
    <property type="project" value="InterPro"/>
</dbReference>
<dbReference type="PANTHER" id="PTHR18947">
    <property type="entry name" value="HOOK PROTEINS"/>
    <property type="match status" value="1"/>
</dbReference>
<evidence type="ECO:0000256" key="12">
    <source>
        <dbReference type="ARBA" id="ARBA00023054"/>
    </source>
</evidence>
<dbReference type="InterPro" id="IPR043936">
    <property type="entry name" value="HOOK_N"/>
</dbReference>
<dbReference type="Gene3D" id="1.10.418.10">
    <property type="entry name" value="Calponin-like domain"/>
    <property type="match status" value="1"/>
</dbReference>
<evidence type="ECO:0000256" key="4">
    <source>
        <dbReference type="ARBA" id="ARBA00006946"/>
    </source>
</evidence>
<dbReference type="EMBL" id="LR899009">
    <property type="protein sequence ID" value="CAD7078856.1"/>
    <property type="molecule type" value="Genomic_DNA"/>
</dbReference>
<evidence type="ECO:0000256" key="7">
    <source>
        <dbReference type="ARBA" id="ARBA00022490"/>
    </source>
</evidence>
<dbReference type="InterPro" id="IPR001715">
    <property type="entry name" value="CH_dom"/>
</dbReference>
<dbReference type="InParanoid" id="A0A7R8YN33"/>
<gene>
    <name evidence="17" type="ORF">HERILL_LOCUS2103</name>
</gene>
<feature type="coiled-coil region" evidence="15">
    <location>
        <begin position="242"/>
        <end position="501"/>
    </location>
</feature>
<dbReference type="OrthoDB" id="49395at2759"/>
<accession>A0A7R8YN33</accession>
<protein>
    <recommendedName>
        <fullName evidence="6">Protein hook</fullName>
    </recommendedName>
</protein>
<comment type="subunit">
    <text evidence="5">Homodimer. Interacts with microtubules via its N-terminus.</text>
</comment>
<dbReference type="Pfam" id="PF05622">
    <property type="entry name" value="HOOK"/>
    <property type="match status" value="1"/>
</dbReference>
<organism evidence="17 18">
    <name type="scientific">Hermetia illucens</name>
    <name type="common">Black soldier fly</name>
    <dbReference type="NCBI Taxonomy" id="343691"/>
    <lineage>
        <taxon>Eukaryota</taxon>
        <taxon>Metazoa</taxon>
        <taxon>Ecdysozoa</taxon>
        <taxon>Arthropoda</taxon>
        <taxon>Hexapoda</taxon>
        <taxon>Insecta</taxon>
        <taxon>Pterygota</taxon>
        <taxon>Neoptera</taxon>
        <taxon>Endopterygota</taxon>
        <taxon>Diptera</taxon>
        <taxon>Brachycera</taxon>
        <taxon>Stratiomyomorpha</taxon>
        <taxon>Stratiomyidae</taxon>
        <taxon>Hermetiinae</taxon>
        <taxon>Hermetia</taxon>
    </lineage>
</organism>
<dbReference type="PROSITE" id="PS50021">
    <property type="entry name" value="CH"/>
    <property type="match status" value="1"/>
</dbReference>
<dbReference type="Pfam" id="PF19047">
    <property type="entry name" value="HOOK_N"/>
    <property type="match status" value="1"/>
</dbReference>
<evidence type="ECO:0000256" key="9">
    <source>
        <dbReference type="ARBA" id="ARBA00022701"/>
    </source>
</evidence>
<dbReference type="SUPFAM" id="SSF116907">
    <property type="entry name" value="Hook domain"/>
    <property type="match status" value="1"/>
</dbReference>
<evidence type="ECO:0000256" key="14">
    <source>
        <dbReference type="ARBA" id="ARBA00034103"/>
    </source>
</evidence>
<dbReference type="GO" id="GO:0031122">
    <property type="term" value="P:cytoplasmic microtubule organization"/>
    <property type="evidence" value="ECO:0007669"/>
    <property type="project" value="InterPro"/>
</dbReference>
<feature type="domain" description="Calponin-homology (CH)" evidence="16">
    <location>
        <begin position="6"/>
        <end position="122"/>
    </location>
</feature>
<dbReference type="GO" id="GO:0005874">
    <property type="term" value="C:microtubule"/>
    <property type="evidence" value="ECO:0007669"/>
    <property type="project" value="UniProtKB-KW"/>
</dbReference>
<keyword evidence="11" id="KW-0770">Synapse</keyword>
<dbReference type="InterPro" id="IPR036872">
    <property type="entry name" value="CH_dom_sf"/>
</dbReference>
<evidence type="ECO:0000256" key="11">
    <source>
        <dbReference type="ARBA" id="ARBA00023018"/>
    </source>
</evidence>
<dbReference type="AlphaFoldDB" id="A0A7R8YN33"/>
<proteinExistence type="inferred from homology"/>
<dbReference type="Gene3D" id="1.10.287.1490">
    <property type="match status" value="1"/>
</dbReference>
<evidence type="ECO:0000256" key="6">
    <source>
        <dbReference type="ARBA" id="ARBA00018971"/>
    </source>
</evidence>
<keyword evidence="7" id="KW-0963">Cytoplasm</keyword>
<reference evidence="17 18" key="1">
    <citation type="submission" date="2020-11" db="EMBL/GenBank/DDBJ databases">
        <authorList>
            <person name="Wallbank WR R."/>
            <person name="Pardo Diaz C."/>
            <person name="Kozak K."/>
            <person name="Martin S."/>
            <person name="Jiggins C."/>
            <person name="Moest M."/>
            <person name="Warren A I."/>
            <person name="Generalovic N T."/>
            <person name="Byers J.R.P. K."/>
            <person name="Montejo-Kovacevich G."/>
            <person name="Yen C E."/>
        </authorList>
    </citation>
    <scope>NUCLEOTIDE SEQUENCE [LARGE SCALE GENOMIC DNA]</scope>
</reference>
<keyword evidence="9" id="KW-0493">Microtubule</keyword>
<name>A0A7R8YN33_HERIL</name>
<evidence type="ECO:0000256" key="15">
    <source>
        <dbReference type="SAM" id="Coils"/>
    </source>
</evidence>
<dbReference type="GO" id="GO:0006897">
    <property type="term" value="P:endocytosis"/>
    <property type="evidence" value="ECO:0007669"/>
    <property type="project" value="UniProtKB-KW"/>
</dbReference>
<dbReference type="PANTHER" id="PTHR18947:SF39">
    <property type="entry name" value="PROTEIN HOOK"/>
    <property type="match status" value="1"/>
</dbReference>
<dbReference type="GO" id="GO:0045202">
    <property type="term" value="C:synapse"/>
    <property type="evidence" value="ECO:0007669"/>
    <property type="project" value="UniProtKB-SubCell"/>
</dbReference>
<evidence type="ECO:0000313" key="18">
    <source>
        <dbReference type="Proteomes" id="UP000594454"/>
    </source>
</evidence>
<dbReference type="GO" id="GO:0005813">
    <property type="term" value="C:centrosome"/>
    <property type="evidence" value="ECO:0007669"/>
    <property type="project" value="TreeGrafter"/>
</dbReference>
<dbReference type="GO" id="GO:0005768">
    <property type="term" value="C:endosome"/>
    <property type="evidence" value="ECO:0007669"/>
    <property type="project" value="UniProtKB-SubCell"/>
</dbReference>
<keyword evidence="10" id="KW-0967">Endosome</keyword>
<dbReference type="Proteomes" id="UP000594454">
    <property type="component" value="Chromosome 1"/>
</dbReference>
<keyword evidence="18" id="KW-1185">Reference proteome</keyword>
<evidence type="ECO:0000256" key="10">
    <source>
        <dbReference type="ARBA" id="ARBA00022753"/>
    </source>
</evidence>
<feature type="coiled-coil region" evidence="15">
    <location>
        <begin position="174"/>
        <end position="215"/>
    </location>
</feature>
<dbReference type="GO" id="GO:0030705">
    <property type="term" value="P:cytoskeleton-dependent intracellular transport"/>
    <property type="evidence" value="ECO:0007669"/>
    <property type="project" value="InterPro"/>
</dbReference>
<comment type="similarity">
    <text evidence="4">Belongs to the hook family.</text>
</comment>
<dbReference type="FunCoup" id="A0A7R8YN33">
    <property type="interactions" value="496"/>
</dbReference>
<sequence length="659" mass="75054">MESEKIELCKSLIEWFKVLNLSAPHSNPTELSDGVALAQALAQIAPETFTESWLSKIKVDVGTNWRLKVSNLKKVIEGIFDFYNDALNLNLIEFERPDALKIAEKIDQIQLGRLLQLVLGCAVNCAEKQTYITQIMQLEESLQRNIMRALQDLENAWQGASPSRSSLSIANFDLKILQEERDALAQKCYESEKQITLLLEEKSTMQLEISKLQNEMRRLENPTVIGDDGMSIGPVQPGSARYNELRRQLDLLKDELIQSETSREDLRSKTIQQEKEISMLQQKVDELSKTTSELSQLKDELDIVREANEKLKISEAHLATYKKKLEDYNDLKKQIKMLEERSAEYLRQNTEFEEDSKKYSTLKGQVELYKKEIQELHAKLDNEMSKIVKLEFDNKNLESQVTALQRTKDSLLAERDALRETIDELRCGEISESGNTVSKELLSPALKDKIERLEAENKALREGQGGQTALAQLLDDANKRNENLREQLKHSNERILSLTQASQSDDPTLKGAELAKQLKQVIELNEQKAIQLDEAHTRIAQVESTLATREQELVAFEAKYRKCVEKAKEVIKSFDPRVASVLETNLLDKSSDVESEHKAGMTAQEEKLMATAFYKFGLKCQRDAVDAKLSLLMGQGQSFLARQRQSAPRKSLTSTYKPN</sequence>
<evidence type="ECO:0000256" key="3">
    <source>
        <dbReference type="ARBA" id="ARBA00004245"/>
    </source>
</evidence>
<evidence type="ECO:0000256" key="5">
    <source>
        <dbReference type="ARBA" id="ARBA00011241"/>
    </source>
</evidence>
<evidence type="ECO:0000256" key="8">
    <source>
        <dbReference type="ARBA" id="ARBA00022583"/>
    </source>
</evidence>
<dbReference type="GO" id="GO:0051959">
    <property type="term" value="F:dynein light intermediate chain binding"/>
    <property type="evidence" value="ECO:0007669"/>
    <property type="project" value="TreeGrafter"/>
</dbReference>